<sequence length="276" mass="30161">MIYDQTCCTLGEGALWHPLRKEFYWFDILGKRLHAQGRHWEFDTYVSAAGWTSESQLMIASATGLHLFDIASGRTDDLCPMEAENTVTRSNDGRADPYGGYWIGTMGIGAEEDAGAIYRYYRGELRQLYAPITIPNAICFTPDGSTGFFADTHKATIWKVALGEEGWPKGDPEVFLDLSGEGLRPDGSVIDAAGNMWNAQWQSGRVAVYAPTGHFLTAIGFPALQTTCPAFGGEDLSTLFCTSAAEGLQDPLNPHHGRTFAIETGAQGQAEHRVIL</sequence>
<dbReference type="RefSeq" id="WP_150445268.1">
    <property type="nucleotide sequence ID" value="NZ_VYQE01000003.1"/>
</dbReference>
<dbReference type="SUPFAM" id="SSF63829">
    <property type="entry name" value="Calcium-dependent phosphotriesterase"/>
    <property type="match status" value="1"/>
</dbReference>
<dbReference type="InterPro" id="IPR005511">
    <property type="entry name" value="SMP-30"/>
</dbReference>
<protein>
    <submittedName>
        <fullName evidence="5">SMP-30/gluconolactonase/LRE family protein</fullName>
    </submittedName>
</protein>
<dbReference type="Proteomes" id="UP000326554">
    <property type="component" value="Unassembled WGS sequence"/>
</dbReference>
<feature type="binding site" evidence="3">
    <location>
        <position position="186"/>
    </location>
    <ligand>
        <name>a divalent metal cation</name>
        <dbReference type="ChEBI" id="CHEBI:60240"/>
    </ligand>
</feature>
<comment type="cofactor">
    <cofactor evidence="3">
        <name>Zn(2+)</name>
        <dbReference type="ChEBI" id="CHEBI:29105"/>
    </cofactor>
    <text evidence="3">Binds 1 divalent metal cation per subunit.</text>
</comment>
<dbReference type="GO" id="GO:0004341">
    <property type="term" value="F:gluconolactonase activity"/>
    <property type="evidence" value="ECO:0007669"/>
    <property type="project" value="TreeGrafter"/>
</dbReference>
<dbReference type="Pfam" id="PF08450">
    <property type="entry name" value="SGL"/>
    <property type="match status" value="1"/>
</dbReference>
<reference evidence="5 6" key="1">
    <citation type="submission" date="2019-09" db="EMBL/GenBank/DDBJ databases">
        <authorList>
            <person name="Park J.-S."/>
            <person name="Choi H.-J."/>
        </authorList>
    </citation>
    <scope>NUCLEOTIDE SEQUENCE [LARGE SCALE GENOMIC DNA]</scope>
    <source>
        <strain evidence="5 6">176SS1-4</strain>
    </source>
</reference>
<evidence type="ECO:0000256" key="3">
    <source>
        <dbReference type="PIRSR" id="PIRSR605511-2"/>
    </source>
</evidence>
<dbReference type="AlphaFoldDB" id="A0A5J5GII5"/>
<keyword evidence="6" id="KW-1185">Reference proteome</keyword>
<dbReference type="GO" id="GO:0019853">
    <property type="term" value="P:L-ascorbic acid biosynthetic process"/>
    <property type="evidence" value="ECO:0007669"/>
    <property type="project" value="TreeGrafter"/>
</dbReference>
<evidence type="ECO:0000256" key="1">
    <source>
        <dbReference type="ARBA" id="ARBA00008853"/>
    </source>
</evidence>
<gene>
    <name evidence="5" type="ORF">F3S47_10750</name>
</gene>
<comment type="caution">
    <text evidence="5">The sequence shown here is derived from an EMBL/GenBank/DDBJ whole genome shotgun (WGS) entry which is preliminary data.</text>
</comment>
<keyword evidence="3" id="KW-0862">Zinc</keyword>
<evidence type="ECO:0000313" key="6">
    <source>
        <dbReference type="Proteomes" id="UP000326554"/>
    </source>
</evidence>
<dbReference type="EMBL" id="VYQE01000003">
    <property type="protein sequence ID" value="KAA9007985.1"/>
    <property type="molecule type" value="Genomic_DNA"/>
</dbReference>
<evidence type="ECO:0000259" key="4">
    <source>
        <dbReference type="Pfam" id="PF08450"/>
    </source>
</evidence>
<dbReference type="InterPro" id="IPR011042">
    <property type="entry name" value="6-blade_b-propeller_TolB-like"/>
</dbReference>
<feature type="domain" description="SMP-30/Gluconolactonase/LRE-like region" evidence="4">
    <location>
        <begin position="10"/>
        <end position="244"/>
    </location>
</feature>
<evidence type="ECO:0000313" key="5">
    <source>
        <dbReference type="EMBL" id="KAA9007985.1"/>
    </source>
</evidence>
<organism evidence="5 6">
    <name type="scientific">Histidinibacterium aquaticum</name>
    <dbReference type="NCBI Taxonomy" id="2613962"/>
    <lineage>
        <taxon>Bacteria</taxon>
        <taxon>Pseudomonadati</taxon>
        <taxon>Pseudomonadota</taxon>
        <taxon>Alphaproteobacteria</taxon>
        <taxon>Rhodobacterales</taxon>
        <taxon>Paracoccaceae</taxon>
        <taxon>Histidinibacterium</taxon>
    </lineage>
</organism>
<name>A0A5J5GII5_9RHOB</name>
<feature type="active site" description="Proton donor/acceptor" evidence="2">
    <location>
        <position position="186"/>
    </location>
</feature>
<dbReference type="PANTHER" id="PTHR10907:SF47">
    <property type="entry name" value="REGUCALCIN"/>
    <property type="match status" value="1"/>
</dbReference>
<evidence type="ECO:0000256" key="2">
    <source>
        <dbReference type="PIRSR" id="PIRSR605511-1"/>
    </source>
</evidence>
<dbReference type="Gene3D" id="2.120.10.30">
    <property type="entry name" value="TolB, C-terminal domain"/>
    <property type="match status" value="1"/>
</dbReference>
<dbReference type="GO" id="GO:0005509">
    <property type="term" value="F:calcium ion binding"/>
    <property type="evidence" value="ECO:0007669"/>
    <property type="project" value="TreeGrafter"/>
</dbReference>
<feature type="binding site" evidence="3">
    <location>
        <position position="136"/>
    </location>
    <ligand>
        <name>a divalent metal cation</name>
        <dbReference type="ChEBI" id="CHEBI:60240"/>
    </ligand>
</feature>
<dbReference type="InterPro" id="IPR013658">
    <property type="entry name" value="SGL"/>
</dbReference>
<feature type="binding site" evidence="3">
    <location>
        <position position="91"/>
    </location>
    <ligand>
        <name>substrate</name>
    </ligand>
</feature>
<accession>A0A5J5GII5</accession>
<dbReference type="PANTHER" id="PTHR10907">
    <property type="entry name" value="REGUCALCIN"/>
    <property type="match status" value="1"/>
</dbReference>
<feature type="binding site" evidence="3">
    <location>
        <position position="12"/>
    </location>
    <ligand>
        <name>a divalent metal cation</name>
        <dbReference type="ChEBI" id="CHEBI:60240"/>
    </ligand>
</feature>
<comment type="similarity">
    <text evidence="1">Belongs to the SMP-30/CGR1 family.</text>
</comment>
<dbReference type="PRINTS" id="PR01790">
    <property type="entry name" value="SMP30FAMILY"/>
</dbReference>
<keyword evidence="3" id="KW-0479">Metal-binding</keyword>
<feature type="binding site" evidence="3">
    <location>
        <position position="89"/>
    </location>
    <ligand>
        <name>substrate</name>
    </ligand>
</feature>
<proteinExistence type="inferred from homology"/>